<feature type="domain" description="VWFA" evidence="1">
    <location>
        <begin position="16"/>
        <end position="199"/>
    </location>
</feature>
<dbReference type="SMART" id="SM00327">
    <property type="entry name" value="VWA"/>
    <property type="match status" value="1"/>
</dbReference>
<organism evidence="2 3">
    <name type="scientific">Anabaenopsis circularis NIES-21</name>
    <dbReference type="NCBI Taxonomy" id="1085406"/>
    <lineage>
        <taxon>Bacteria</taxon>
        <taxon>Bacillati</taxon>
        <taxon>Cyanobacteriota</taxon>
        <taxon>Cyanophyceae</taxon>
        <taxon>Nostocales</taxon>
        <taxon>Nodulariaceae</taxon>
        <taxon>Anabaenopsis</taxon>
    </lineage>
</organism>
<protein>
    <recommendedName>
        <fullName evidence="1">VWFA domain-containing protein</fullName>
    </recommendedName>
</protein>
<dbReference type="Pfam" id="PF00092">
    <property type="entry name" value="VWA"/>
    <property type="match status" value="1"/>
</dbReference>
<reference evidence="2 3" key="1">
    <citation type="submission" date="2017-06" db="EMBL/GenBank/DDBJ databases">
        <title>Genome sequencing of cyanobaciteial culture collection at National Institute for Environmental Studies (NIES).</title>
        <authorList>
            <person name="Hirose Y."/>
            <person name="Shimura Y."/>
            <person name="Fujisawa T."/>
            <person name="Nakamura Y."/>
            <person name="Kawachi M."/>
        </authorList>
    </citation>
    <scope>NUCLEOTIDE SEQUENCE [LARGE SCALE GENOMIC DNA]</scope>
    <source>
        <strain evidence="2 3">NIES-21</strain>
        <plasmid evidence="3">Plasmid1 dna</plasmid>
    </source>
</reference>
<evidence type="ECO:0000259" key="1">
    <source>
        <dbReference type="PROSITE" id="PS50234"/>
    </source>
</evidence>
<dbReference type="AlphaFoldDB" id="A0A1Z4GQU9"/>
<dbReference type="Proteomes" id="UP000218287">
    <property type="component" value="Plasmid Plasmid1 dna"/>
</dbReference>
<sequence>MSKLKDFSIPSARMMPVIILADISGSMKQYGKIEALNRAIAEMIKIFADEQDVRAEIHVAVITFGEHQARLHQALQPADQIKWIDMEASGVTPMAAAFELATQIVEDKNIIPSRSYHPNLVLISDGHPTNEKGQPSENWKTSLEQLLNSERAAKAMRFAMGIGIDADEDTLKAFLTGQHPEIPVFRADETNIQKFFRWVTVSVTSRSRSVNPNSIIAIAPDNLDDWEF</sequence>
<dbReference type="EMBL" id="AP018175">
    <property type="protein sequence ID" value="BAY19859.1"/>
    <property type="molecule type" value="Genomic_DNA"/>
</dbReference>
<evidence type="ECO:0000313" key="2">
    <source>
        <dbReference type="EMBL" id="BAY19859.1"/>
    </source>
</evidence>
<dbReference type="InterPro" id="IPR036465">
    <property type="entry name" value="vWFA_dom_sf"/>
</dbReference>
<name>A0A1Z4GQU9_9CYAN</name>
<dbReference type="Gene3D" id="3.40.50.410">
    <property type="entry name" value="von Willebrand factor, type A domain"/>
    <property type="match status" value="1"/>
</dbReference>
<evidence type="ECO:0000313" key="3">
    <source>
        <dbReference type="Proteomes" id="UP000218287"/>
    </source>
</evidence>
<gene>
    <name evidence="2" type="ORF">NIES21_57290</name>
</gene>
<keyword evidence="3" id="KW-1185">Reference proteome</keyword>
<keyword evidence="2" id="KW-0614">Plasmid</keyword>
<dbReference type="InterPro" id="IPR002035">
    <property type="entry name" value="VWF_A"/>
</dbReference>
<geneLocation type="plasmid" evidence="3">
    <name>Plasmid1 dna</name>
</geneLocation>
<dbReference type="PROSITE" id="PS50234">
    <property type="entry name" value="VWFA"/>
    <property type="match status" value="1"/>
</dbReference>
<proteinExistence type="predicted"/>
<dbReference type="OrthoDB" id="9806395at2"/>
<accession>A0A1Z4GQU9</accession>
<dbReference type="SUPFAM" id="SSF53300">
    <property type="entry name" value="vWA-like"/>
    <property type="match status" value="1"/>
</dbReference>